<dbReference type="GO" id="GO:1990811">
    <property type="term" value="C:MWP complex"/>
    <property type="evidence" value="ECO:0007669"/>
    <property type="project" value="TreeGrafter"/>
</dbReference>
<feature type="region of interest" description="Disordered" evidence="1">
    <location>
        <begin position="474"/>
        <end position="523"/>
    </location>
</feature>
<dbReference type="EMBL" id="JAFIMR010000004">
    <property type="protein sequence ID" value="KAI1879610.1"/>
    <property type="molecule type" value="Genomic_DNA"/>
</dbReference>
<dbReference type="PANTHER" id="PTHR16220:SF0">
    <property type="entry name" value="WD REPEAT-CONTAINING PROTEIN WRAP73"/>
    <property type="match status" value="1"/>
</dbReference>
<dbReference type="GO" id="GO:1990810">
    <property type="term" value="P:microtubule anchoring at mitotic spindle pole body"/>
    <property type="evidence" value="ECO:0007669"/>
    <property type="project" value="TreeGrafter"/>
</dbReference>
<evidence type="ECO:0008006" key="4">
    <source>
        <dbReference type="Google" id="ProtNLM"/>
    </source>
</evidence>
<organism evidence="2 3">
    <name type="scientific">Neoarthrinium moseri</name>
    <dbReference type="NCBI Taxonomy" id="1658444"/>
    <lineage>
        <taxon>Eukaryota</taxon>
        <taxon>Fungi</taxon>
        <taxon>Dikarya</taxon>
        <taxon>Ascomycota</taxon>
        <taxon>Pezizomycotina</taxon>
        <taxon>Sordariomycetes</taxon>
        <taxon>Xylariomycetidae</taxon>
        <taxon>Amphisphaeriales</taxon>
        <taxon>Apiosporaceae</taxon>
        <taxon>Neoarthrinium</taxon>
    </lineage>
</organism>
<dbReference type="InterPro" id="IPR052778">
    <property type="entry name" value="Centrosome-WD_assoc"/>
</dbReference>
<name>A0A9P9WV57_9PEZI</name>
<dbReference type="GO" id="GO:0005815">
    <property type="term" value="C:microtubule organizing center"/>
    <property type="evidence" value="ECO:0007669"/>
    <property type="project" value="TreeGrafter"/>
</dbReference>
<comment type="caution">
    <text evidence="2">The sequence shown here is derived from an EMBL/GenBank/DDBJ whole genome shotgun (WGS) entry which is preliminary data.</text>
</comment>
<dbReference type="AlphaFoldDB" id="A0A9P9WV57"/>
<evidence type="ECO:0000256" key="1">
    <source>
        <dbReference type="SAM" id="MobiDB-lite"/>
    </source>
</evidence>
<evidence type="ECO:0000313" key="2">
    <source>
        <dbReference type="EMBL" id="KAI1879610.1"/>
    </source>
</evidence>
<dbReference type="PANTHER" id="PTHR16220">
    <property type="entry name" value="WD REPEAT PROTEIN 8-RELATED"/>
    <property type="match status" value="1"/>
</dbReference>
<accession>A0A9P9WV57</accession>
<gene>
    <name evidence="2" type="ORF">JX265_002564</name>
</gene>
<dbReference type="Gene3D" id="2.130.10.10">
    <property type="entry name" value="YVTN repeat-like/Quinoprotein amine dehydrogenase"/>
    <property type="match status" value="1"/>
</dbReference>
<feature type="compositionally biased region" description="Polar residues" evidence="1">
    <location>
        <begin position="474"/>
        <end position="487"/>
    </location>
</feature>
<protein>
    <recommendedName>
        <fullName evidence="4">WD40 domain-containing protein</fullName>
    </recommendedName>
</protein>
<dbReference type="Proteomes" id="UP000829685">
    <property type="component" value="Unassembled WGS sequence"/>
</dbReference>
<dbReference type="SUPFAM" id="SSF82171">
    <property type="entry name" value="DPP6 N-terminal domain-like"/>
    <property type="match status" value="1"/>
</dbReference>
<reference evidence="2" key="1">
    <citation type="submission" date="2021-03" db="EMBL/GenBank/DDBJ databases">
        <title>Revisited historic fungal species revealed as producer of novel bioactive compounds through whole genome sequencing and comparative genomics.</title>
        <authorList>
            <person name="Vignolle G.A."/>
            <person name="Hochenegger N."/>
            <person name="Mach R.L."/>
            <person name="Mach-Aigner A.R."/>
            <person name="Javad Rahimi M."/>
            <person name="Salim K.A."/>
            <person name="Chan C.M."/>
            <person name="Lim L.B.L."/>
            <person name="Cai F."/>
            <person name="Druzhinina I.S."/>
            <person name="U'Ren J.M."/>
            <person name="Derntl C."/>
        </authorList>
    </citation>
    <scope>NUCLEOTIDE SEQUENCE</scope>
    <source>
        <strain evidence="2">TUCIM 5799</strain>
    </source>
</reference>
<feature type="compositionally biased region" description="Basic and acidic residues" evidence="1">
    <location>
        <begin position="513"/>
        <end position="523"/>
    </location>
</feature>
<evidence type="ECO:0000313" key="3">
    <source>
        <dbReference type="Proteomes" id="UP000829685"/>
    </source>
</evidence>
<sequence>MRFSPVLKSSPHCLPSPDGRWIATLRPSSVVIREVESLNVFRSIKLSTAFAGNVTTFVWSPSSERILLASAHEIHVFSAADANFHATIRSPSSSTARSTFIDFGATDREACICSAHGIKLSIFNLTTSKVVEISNPKFHTTVSAARGFSFRRRTHHLALLTRTSGRDTISIHSPDSREVQRSWNPDVIDAQGLSWTPDGKWLAVWESASQGHKVLFFTPDGHKYRDWCGPLQHASGEVQDRLGAGVKLVAFSADSQYMAIGDFSRCISVLHTSITTQQLLLHHPTVLEPKDTVQIWQEQIDSASKGDVATFPFVQASQPVSPPGRAPGGTSELKSGPHTILFDCSAALVAVILDDAPSTLWIWDVSVVELRAVLMFHSEISRVEWHPVQSELLFVKCEGNNYNGVIFIWDPLSGGPQTMDFRSLLPDRKTGGKSSVFWLKSNREPASLFFADGKNCLLASLADTDEEALPWQEHQPTPSINMNQPTESPLDIMPGSAEESDESSDLGVGELDDTFHFKKNGIE</sequence>
<keyword evidence="3" id="KW-1185">Reference proteome</keyword>
<dbReference type="InterPro" id="IPR015943">
    <property type="entry name" value="WD40/YVTN_repeat-like_dom_sf"/>
</dbReference>
<proteinExistence type="predicted"/>